<comment type="caution">
    <text evidence="1">The sequence shown here is derived from an EMBL/GenBank/DDBJ whole genome shotgun (WGS) entry which is preliminary data.</text>
</comment>
<proteinExistence type="predicted"/>
<sequence length="274" mass="30331">MLLAALDLPFSDDFHDTERFIARIESEVASKEFDVLVLPAQPYARSPGMHHSQMQRESQTHVLVNWICAISRQKRALVVCGTSEWTKEPALYRTALASYDGRLVARHVMWPDKVAFHRTRSFSDFSTPVCTPMCTAAILLDADLVGPLSLAALCQNDVSICLVSSLWSNSPLVDIAGDVAARFGLFVVLAGCTPRQPDEPNNGGSVIVSPMGNVIAGRPGDCRLLLVEVPDVHGWTNTSERDSHRLPTIALTQADDWPFIRRNNLRERDGFYCP</sequence>
<dbReference type="Gene3D" id="3.60.110.10">
    <property type="entry name" value="Carbon-nitrogen hydrolase"/>
    <property type="match status" value="1"/>
</dbReference>
<evidence type="ECO:0000313" key="1">
    <source>
        <dbReference type="EMBL" id="CAE6788912.1"/>
    </source>
</evidence>
<name>A0ABN7M7T2_9BURK</name>
<evidence type="ECO:0000313" key="2">
    <source>
        <dbReference type="Proteomes" id="UP000673821"/>
    </source>
</evidence>
<dbReference type="Proteomes" id="UP000673821">
    <property type="component" value="Unassembled WGS sequence"/>
</dbReference>
<dbReference type="InterPro" id="IPR036526">
    <property type="entry name" value="C-N_Hydrolase_sf"/>
</dbReference>
<dbReference type="RefSeq" id="WP_200659511.1">
    <property type="nucleotide sequence ID" value="NZ_CAJNBH010000014.1"/>
</dbReference>
<protein>
    <recommendedName>
        <fullName evidence="3">CN hydrolase domain-containing protein</fullName>
    </recommendedName>
</protein>
<organism evidence="1 2">
    <name type="scientific">Paraburkholderia nemoris</name>
    <dbReference type="NCBI Taxonomy" id="2793076"/>
    <lineage>
        <taxon>Bacteria</taxon>
        <taxon>Pseudomonadati</taxon>
        <taxon>Pseudomonadota</taxon>
        <taxon>Betaproteobacteria</taxon>
        <taxon>Burkholderiales</taxon>
        <taxon>Burkholderiaceae</taxon>
        <taxon>Paraburkholderia</taxon>
    </lineage>
</organism>
<accession>A0ABN7M7T2</accession>
<dbReference type="EMBL" id="CAJNBH010000014">
    <property type="protein sequence ID" value="CAE6788912.1"/>
    <property type="molecule type" value="Genomic_DNA"/>
</dbReference>
<dbReference type="SUPFAM" id="SSF56317">
    <property type="entry name" value="Carbon-nitrogen hydrolase"/>
    <property type="match status" value="1"/>
</dbReference>
<gene>
    <name evidence="1" type="ORF">R69776_04661</name>
</gene>
<evidence type="ECO:0008006" key="3">
    <source>
        <dbReference type="Google" id="ProtNLM"/>
    </source>
</evidence>
<keyword evidence="2" id="KW-1185">Reference proteome</keyword>
<reference evidence="1 2" key="1">
    <citation type="submission" date="2021-02" db="EMBL/GenBank/DDBJ databases">
        <authorList>
            <person name="Vanwijnsberghe S."/>
        </authorList>
    </citation>
    <scope>NUCLEOTIDE SEQUENCE [LARGE SCALE GENOMIC DNA]</scope>
    <source>
        <strain evidence="1 2">R-69776</strain>
    </source>
</reference>